<dbReference type="GO" id="GO:0001510">
    <property type="term" value="P:RNA methylation"/>
    <property type="evidence" value="ECO:0007669"/>
    <property type="project" value="InterPro"/>
</dbReference>
<dbReference type="Pfam" id="PF01189">
    <property type="entry name" value="Methyltr_RsmB-F"/>
    <property type="match status" value="1"/>
</dbReference>
<evidence type="ECO:0000256" key="6">
    <source>
        <dbReference type="ARBA" id="ARBA00022771"/>
    </source>
</evidence>
<keyword evidence="4 10" id="KW-0949">S-adenosyl-L-methionine</keyword>
<feature type="binding site" evidence="10">
    <location>
        <position position="210"/>
    </location>
    <ligand>
        <name>S-adenosyl-L-methionine</name>
        <dbReference type="ChEBI" id="CHEBI:59789"/>
    </ligand>
</feature>
<dbReference type="Pfam" id="PF25376">
    <property type="entry name" value="Pre-PUA_NSUN2"/>
    <property type="match status" value="1"/>
</dbReference>
<evidence type="ECO:0000256" key="3">
    <source>
        <dbReference type="ARBA" id="ARBA00022679"/>
    </source>
</evidence>
<evidence type="ECO:0000256" key="7">
    <source>
        <dbReference type="ARBA" id="ARBA00022833"/>
    </source>
</evidence>
<keyword evidence="3 10" id="KW-0808">Transferase</keyword>
<name>A0A813JSV7_POLGL</name>
<dbReference type="PROSITE" id="PS51686">
    <property type="entry name" value="SAM_MT_RSMB_NOP"/>
    <property type="match status" value="1"/>
</dbReference>
<dbReference type="InterPro" id="IPR001678">
    <property type="entry name" value="MeTrfase_RsmB-F_NOP2_dom"/>
</dbReference>
<dbReference type="InterPro" id="IPR049560">
    <property type="entry name" value="MeTrfase_RsmB-F_NOP2_cat"/>
</dbReference>
<feature type="compositionally biased region" description="Polar residues" evidence="11">
    <location>
        <begin position="491"/>
        <end position="514"/>
    </location>
</feature>
<evidence type="ECO:0000256" key="8">
    <source>
        <dbReference type="ARBA" id="ARBA00022884"/>
    </source>
</evidence>
<dbReference type="InterPro" id="IPR029063">
    <property type="entry name" value="SAM-dependent_MTases_sf"/>
</dbReference>
<dbReference type="InterPro" id="IPR000571">
    <property type="entry name" value="Znf_CCCH"/>
</dbReference>
<dbReference type="EMBL" id="CAJNNW010026027">
    <property type="protein sequence ID" value="CAE8682069.1"/>
    <property type="molecule type" value="Genomic_DNA"/>
</dbReference>
<dbReference type="Pfam" id="PF18044">
    <property type="entry name" value="zf-CCCH_4"/>
    <property type="match status" value="1"/>
</dbReference>
<dbReference type="PRINTS" id="PR02008">
    <property type="entry name" value="RCMTFAMILY"/>
</dbReference>
<dbReference type="PANTHER" id="PTHR22808">
    <property type="entry name" value="NCL1 YEAST -RELATED NOL1/NOP2/FMU SUN DOMAIN-CONTAINING"/>
    <property type="match status" value="1"/>
</dbReference>
<dbReference type="GO" id="GO:0008270">
    <property type="term" value="F:zinc ion binding"/>
    <property type="evidence" value="ECO:0007669"/>
    <property type="project" value="UniProtKB-KW"/>
</dbReference>
<keyword evidence="5 9" id="KW-0479">Metal-binding</keyword>
<comment type="caution">
    <text evidence="14">The sequence shown here is derived from an EMBL/GenBank/DDBJ whole genome shotgun (WGS) entry which is preliminary data.</text>
</comment>
<organism evidence="14 15">
    <name type="scientific">Polarella glacialis</name>
    <name type="common">Dinoflagellate</name>
    <dbReference type="NCBI Taxonomy" id="89957"/>
    <lineage>
        <taxon>Eukaryota</taxon>
        <taxon>Sar</taxon>
        <taxon>Alveolata</taxon>
        <taxon>Dinophyceae</taxon>
        <taxon>Suessiales</taxon>
        <taxon>Suessiaceae</taxon>
        <taxon>Polarella</taxon>
    </lineage>
</organism>
<feature type="region of interest" description="Disordered" evidence="11">
    <location>
        <begin position="469"/>
        <end position="534"/>
    </location>
</feature>
<feature type="binding site" evidence="10">
    <location>
        <position position="237"/>
    </location>
    <ligand>
        <name>S-adenosyl-L-methionine</name>
        <dbReference type="ChEBI" id="CHEBI:59789"/>
    </ligand>
</feature>
<dbReference type="SUPFAM" id="SSF53335">
    <property type="entry name" value="S-adenosyl-L-methionine-dependent methyltransferases"/>
    <property type="match status" value="1"/>
</dbReference>
<evidence type="ECO:0000313" key="15">
    <source>
        <dbReference type="Proteomes" id="UP000626109"/>
    </source>
</evidence>
<feature type="active site" description="Nucleophile" evidence="10">
    <location>
        <position position="313"/>
    </location>
</feature>
<gene>
    <name evidence="14" type="ORF">PGLA2088_LOCUS22769</name>
</gene>
<feature type="domain" description="C3H1-type" evidence="12">
    <location>
        <begin position="761"/>
        <end position="783"/>
    </location>
</feature>
<dbReference type="InterPro" id="IPR018314">
    <property type="entry name" value="RsmB/NOL1/NOP2-like_CS"/>
</dbReference>
<proteinExistence type="inferred from homology"/>
<comment type="similarity">
    <text evidence="1 10">Belongs to the class I-like SAM-binding methyltransferase superfamily. RsmB/NOP family.</text>
</comment>
<keyword evidence="7 9" id="KW-0862">Zinc</keyword>
<accession>A0A813JSV7</accession>
<feature type="binding site" evidence="10">
    <location>
        <begin position="169"/>
        <end position="175"/>
    </location>
    <ligand>
        <name>S-adenosyl-L-methionine</name>
        <dbReference type="ChEBI" id="CHEBI:59789"/>
    </ligand>
</feature>
<evidence type="ECO:0000256" key="2">
    <source>
        <dbReference type="ARBA" id="ARBA00022603"/>
    </source>
</evidence>
<evidence type="ECO:0000256" key="1">
    <source>
        <dbReference type="ARBA" id="ARBA00007494"/>
    </source>
</evidence>
<evidence type="ECO:0000256" key="4">
    <source>
        <dbReference type="ARBA" id="ARBA00022691"/>
    </source>
</evidence>
<dbReference type="PANTHER" id="PTHR22808:SF1">
    <property type="entry name" value="RNA CYTOSINE-C(5)-METHYLTRANSFERASE NSUN2-RELATED"/>
    <property type="match status" value="1"/>
</dbReference>
<keyword evidence="2 10" id="KW-0489">Methyltransferase</keyword>
<evidence type="ECO:0000256" key="9">
    <source>
        <dbReference type="PROSITE-ProRule" id="PRU00723"/>
    </source>
</evidence>
<dbReference type="InterPro" id="IPR041367">
    <property type="entry name" value="Znf-CCCH_4"/>
</dbReference>
<feature type="zinc finger region" description="C3H1-type" evidence="9">
    <location>
        <begin position="761"/>
        <end position="783"/>
    </location>
</feature>
<keyword evidence="8 10" id="KW-0694">RNA-binding</keyword>
<dbReference type="PROSITE" id="PS50103">
    <property type="entry name" value="ZF_C3H1"/>
    <property type="match status" value="1"/>
</dbReference>
<evidence type="ECO:0000259" key="12">
    <source>
        <dbReference type="PROSITE" id="PS50103"/>
    </source>
</evidence>
<dbReference type="AlphaFoldDB" id="A0A813JSV7"/>
<sequence length="797" mass="86927">MPKQRGKRIRPRASQGQANATYLKEGAASFENVHFEAYYRRQGICPEEEWPEFMEALRTGLPAAVRVNLGSHVAAKLLTQLERLSLLSDSDGEHASYAPRLLPWFPKGLGWQFDRLCGWEIRSNKQHKRLKAYLLCLQEHGSLSRQEAVSMLPPLCLDVQPGQALLDLCAAPGSKSSQIIEMLHWEQNSDPGLSDVTENLLPRGVLIANELVPKRADLLTHTVNRLGSPCFAVTQLDAQFFPKIMDSNGARFLFDRVLADVPCSGDGTLRKSPELWGKWTPREGIGLHHRQYTILLRGLDLLKPGGRLVYSTCSFNPLEDEAVVLAALLRRHGGQKVTLIDLPIFEDLSGSPGLKTWAVPHPEDGRVCWERPEEVPDELREKLRAPLFSPAQGSEEAALWEEQRCRCRRFLPHKTSGGGFFIAVFLKDNLPCLDVGEPAPDCETKSNGSVDRGLISDHEECAVDDDAEVAGQGEEDEDLDRPAEQECVSRVQGSAEEQNAGDGQTQSQNASTGDGLSRSQRRKRRQPQQIGDYEIVPADDPAWLHAAAFFGLDPSLACNLRRKIGHPKKIYWISEQAGRFLACTAPFKMRVISAGVRVLEQLGASRQGAQPMWRTTQEGLPLLLQHGLKRRIAVSASFMKRLLSGVDLEVAELHAAAQAGEVMGLECLEASQEQLQAGHPPGLISGSLAVTLLTEATRTAGLAVSALLSGRCLMGYASQTEAAALCESMELEARTTALLSPVEATKPEGEASQEGGGGGGVCRQFQAGNCTFGDGCRFSHETTTTTAAAAATTTTAT</sequence>
<feature type="compositionally biased region" description="Acidic residues" evidence="11">
    <location>
        <begin position="469"/>
        <end position="479"/>
    </location>
</feature>
<dbReference type="GO" id="GO:0008173">
    <property type="term" value="F:RNA methyltransferase activity"/>
    <property type="evidence" value="ECO:0007669"/>
    <property type="project" value="InterPro"/>
</dbReference>
<dbReference type="PROSITE" id="PS01153">
    <property type="entry name" value="NOL1_NOP2_SUN"/>
    <property type="match status" value="1"/>
</dbReference>
<evidence type="ECO:0000256" key="11">
    <source>
        <dbReference type="SAM" id="MobiDB-lite"/>
    </source>
</evidence>
<dbReference type="GO" id="GO:0003723">
    <property type="term" value="F:RNA binding"/>
    <property type="evidence" value="ECO:0007669"/>
    <property type="project" value="UniProtKB-UniRule"/>
</dbReference>
<dbReference type="Gene3D" id="3.40.50.150">
    <property type="entry name" value="Vaccinia Virus protein VP39"/>
    <property type="match status" value="1"/>
</dbReference>
<feature type="binding site" evidence="10">
    <location>
        <position position="260"/>
    </location>
    <ligand>
        <name>S-adenosyl-L-methionine</name>
        <dbReference type="ChEBI" id="CHEBI:59789"/>
    </ligand>
</feature>
<feature type="domain" description="SAM-dependent MTase RsmB/NOP-type" evidence="13">
    <location>
        <begin position="53"/>
        <end position="428"/>
    </location>
</feature>
<keyword evidence="6 9" id="KW-0863">Zinc-finger</keyword>
<protein>
    <submittedName>
        <fullName evidence="14">Uncharacterized protein</fullName>
    </submittedName>
</protein>
<evidence type="ECO:0000256" key="10">
    <source>
        <dbReference type="PROSITE-ProRule" id="PRU01023"/>
    </source>
</evidence>
<evidence type="ECO:0000313" key="14">
    <source>
        <dbReference type="EMBL" id="CAE8682069.1"/>
    </source>
</evidence>
<dbReference type="Gene3D" id="4.10.1000.10">
    <property type="entry name" value="Zinc finger, CCCH-type"/>
    <property type="match status" value="1"/>
</dbReference>
<dbReference type="InterPro" id="IPR023267">
    <property type="entry name" value="RCMT"/>
</dbReference>
<reference evidence="14" key="1">
    <citation type="submission" date="2021-02" db="EMBL/GenBank/DDBJ databases">
        <authorList>
            <person name="Dougan E. K."/>
            <person name="Rhodes N."/>
            <person name="Thang M."/>
            <person name="Chan C."/>
        </authorList>
    </citation>
    <scope>NUCLEOTIDE SEQUENCE</scope>
</reference>
<dbReference type="Proteomes" id="UP000626109">
    <property type="component" value="Unassembled WGS sequence"/>
</dbReference>
<dbReference type="InterPro" id="IPR057285">
    <property type="entry name" value="Pre-PUA_NSUN2"/>
</dbReference>
<evidence type="ECO:0000259" key="13">
    <source>
        <dbReference type="PROSITE" id="PS51686"/>
    </source>
</evidence>
<evidence type="ECO:0000256" key="5">
    <source>
        <dbReference type="ARBA" id="ARBA00022723"/>
    </source>
</evidence>